<keyword evidence="1" id="KW-1133">Transmembrane helix</keyword>
<reference evidence="3 4" key="1">
    <citation type="journal article" date="2019" name="Nat. Microbiol.">
        <title>Wide diversity of methane and short-chain alkane metabolisms in uncultured archaea.</title>
        <authorList>
            <person name="Borrel G."/>
            <person name="Adam P.S."/>
            <person name="McKay L.J."/>
            <person name="Chen L.X."/>
            <person name="Sierra-Garcia I.N."/>
            <person name="Sieber C.M."/>
            <person name="Letourneur Q."/>
            <person name="Ghozlane A."/>
            <person name="Andersen G.L."/>
            <person name="Li W.J."/>
            <person name="Hallam S.J."/>
            <person name="Muyzer G."/>
            <person name="de Oliveira V.M."/>
            <person name="Inskeep W.P."/>
            <person name="Banfield J.F."/>
            <person name="Gribaldo S."/>
        </authorList>
    </citation>
    <scope>NUCLEOTIDE SEQUENCE [LARGE SCALE GENOMIC DNA]</scope>
    <source>
        <strain evidence="3">NM4</strain>
    </source>
</reference>
<evidence type="ECO:0000259" key="2">
    <source>
        <dbReference type="PROSITE" id="PS50006"/>
    </source>
</evidence>
<sequence length="331" mass="35377">MDRSRVVVLLLLAMLILLCQPLLAQQYIAGATFFTTKGGVRTNFFNPGDTVELRAEAENPVGPYIIDVYLAYPPETGRGEIFVWRQSSVTIHATIIVAAYSLDPNAPYGRYSFHVRVFNAWGSLVQEGYVDFQVSSPPQVSSSPPPPQPQTQTWMYVALAGGIIGIAAVISALILMRRPKAPSVPVTPPAGGLGVGGTQTMPGGGMIGIPSPGTIQITGPGGETNVLTAMFQVGDRIIPIGSLPQPFGREDFTGIAPPDVLNAISRRIKPQFTISFDWVNKTFIIEDNNSTNGTLLNGENIKGKGPRPLKDGDIVSPAGVLNMRFTCRSAA</sequence>
<accession>A0A520KMP6</accession>
<dbReference type="Gene3D" id="2.60.200.20">
    <property type="match status" value="1"/>
</dbReference>
<evidence type="ECO:0000256" key="1">
    <source>
        <dbReference type="SAM" id="Phobius"/>
    </source>
</evidence>
<name>A0A520KMP6_9CREN</name>
<dbReference type="SUPFAM" id="SSF49879">
    <property type="entry name" value="SMAD/FHA domain"/>
    <property type="match status" value="1"/>
</dbReference>
<dbReference type="Proteomes" id="UP000316217">
    <property type="component" value="Unassembled WGS sequence"/>
</dbReference>
<proteinExistence type="predicted"/>
<evidence type="ECO:0000313" key="4">
    <source>
        <dbReference type="Proteomes" id="UP000316217"/>
    </source>
</evidence>
<dbReference type="InterPro" id="IPR000253">
    <property type="entry name" value="FHA_dom"/>
</dbReference>
<gene>
    <name evidence="3" type="ORF">EF810_02470</name>
</gene>
<dbReference type="Pfam" id="PF00498">
    <property type="entry name" value="FHA"/>
    <property type="match status" value="1"/>
</dbReference>
<evidence type="ECO:0000313" key="3">
    <source>
        <dbReference type="EMBL" id="RZN62562.1"/>
    </source>
</evidence>
<dbReference type="InterPro" id="IPR008984">
    <property type="entry name" value="SMAD_FHA_dom_sf"/>
</dbReference>
<comment type="caution">
    <text evidence="3">The sequence shown here is derived from an EMBL/GenBank/DDBJ whole genome shotgun (WGS) entry which is preliminary data.</text>
</comment>
<feature type="domain" description="FHA" evidence="2">
    <location>
        <begin position="238"/>
        <end position="301"/>
    </location>
</feature>
<dbReference type="CDD" id="cd00060">
    <property type="entry name" value="FHA"/>
    <property type="match status" value="1"/>
</dbReference>
<keyword evidence="1" id="KW-0472">Membrane</keyword>
<protein>
    <submittedName>
        <fullName evidence="3">FHA domain-containing protein</fullName>
    </submittedName>
</protein>
<dbReference type="AlphaFoldDB" id="A0A520KMP6"/>
<dbReference type="PROSITE" id="PS50006">
    <property type="entry name" value="FHA_DOMAIN"/>
    <property type="match status" value="1"/>
</dbReference>
<feature type="transmembrane region" description="Helical" evidence="1">
    <location>
        <begin position="154"/>
        <end position="175"/>
    </location>
</feature>
<keyword evidence="1" id="KW-0812">Transmembrane</keyword>
<organism evidence="3 4">
    <name type="scientific">Candidatus Methanodesulfokora washburnensis</name>
    <dbReference type="NCBI Taxonomy" id="2478471"/>
    <lineage>
        <taxon>Archaea</taxon>
        <taxon>Thermoproteota</taxon>
        <taxon>Candidatus Korarchaeia</taxon>
        <taxon>Candidatus Korarchaeia incertae sedis</taxon>
        <taxon>Candidatus Methanodesulfokora</taxon>
    </lineage>
</organism>
<dbReference type="EMBL" id="RXII01000043">
    <property type="protein sequence ID" value="RZN62562.1"/>
    <property type="molecule type" value="Genomic_DNA"/>
</dbReference>